<evidence type="ECO:0000256" key="2">
    <source>
        <dbReference type="ARBA" id="ARBA00022517"/>
    </source>
</evidence>
<keyword evidence="2 5" id="KW-0690">Ribosome biogenesis</keyword>
<dbReference type="Gene3D" id="2.30.30.240">
    <property type="entry name" value="PRC-barrel domain"/>
    <property type="match status" value="1"/>
</dbReference>
<dbReference type="GO" id="GO:0005840">
    <property type="term" value="C:ribosome"/>
    <property type="evidence" value="ECO:0007669"/>
    <property type="project" value="InterPro"/>
</dbReference>
<dbReference type="OrthoDB" id="9783509at2"/>
<dbReference type="RefSeq" id="WP_105747040.1">
    <property type="nucleotide sequence ID" value="NZ_PVLQ01000010.1"/>
</dbReference>
<evidence type="ECO:0000256" key="5">
    <source>
        <dbReference type="HAMAP-Rule" id="MF_00014"/>
    </source>
</evidence>
<dbReference type="GO" id="GO:0043022">
    <property type="term" value="F:ribosome binding"/>
    <property type="evidence" value="ECO:0007669"/>
    <property type="project" value="InterPro"/>
</dbReference>
<sequence>MAQLPGLEPAVLPPDAVELGRVQEAWGIKGWLRLHSHSADPEVLLAAKRWFLTPPEARFARGFDAFSGVVTVVVDEVKTHADGLVARISQIADRNAAEALKGARIHVSRADFPAAKGDDEYYWVDLLGLEVVNREGVSLGVVRDLLPTGPHSVLCLEYTEDGKPQERMIPFVSVYVDSVDLPGKRITVDWQPDY</sequence>
<keyword evidence="3 5" id="KW-0698">rRNA processing</keyword>
<comment type="domain">
    <text evidence="5">The PRC barrel domain binds ribosomal protein uS19.</text>
</comment>
<dbReference type="HAMAP" id="MF_00014">
    <property type="entry name" value="Ribosome_mat_RimM"/>
    <property type="match status" value="1"/>
</dbReference>
<comment type="subcellular location">
    <subcellularLocation>
        <location evidence="5">Cytoplasm</location>
    </subcellularLocation>
</comment>
<dbReference type="Pfam" id="PF24986">
    <property type="entry name" value="PRC_RimM"/>
    <property type="match status" value="1"/>
</dbReference>
<dbReference type="GO" id="GO:0006364">
    <property type="term" value="P:rRNA processing"/>
    <property type="evidence" value="ECO:0007669"/>
    <property type="project" value="UniProtKB-UniRule"/>
</dbReference>
<keyword evidence="4 5" id="KW-0143">Chaperone</keyword>
<accession>A0A2S9K8H6</accession>
<keyword evidence="1 5" id="KW-0963">Cytoplasm</keyword>
<dbReference type="NCBIfam" id="TIGR02273">
    <property type="entry name" value="16S_RimM"/>
    <property type="match status" value="1"/>
</dbReference>
<name>A0A2S9K8H6_9BURK</name>
<dbReference type="Gene3D" id="2.40.30.60">
    <property type="entry name" value="RimM"/>
    <property type="match status" value="1"/>
</dbReference>
<dbReference type="AlphaFoldDB" id="A0A2S9K8H6"/>
<dbReference type="InterPro" id="IPR002676">
    <property type="entry name" value="RimM_N"/>
</dbReference>
<dbReference type="PANTHER" id="PTHR33692:SF1">
    <property type="entry name" value="RIBOSOME MATURATION FACTOR RIMM"/>
    <property type="match status" value="1"/>
</dbReference>
<evidence type="ECO:0000259" key="7">
    <source>
        <dbReference type="Pfam" id="PF24986"/>
    </source>
</evidence>
<dbReference type="InterPro" id="IPR056792">
    <property type="entry name" value="PRC_RimM"/>
</dbReference>
<dbReference type="GO" id="GO:0042274">
    <property type="term" value="P:ribosomal small subunit biogenesis"/>
    <property type="evidence" value="ECO:0007669"/>
    <property type="project" value="UniProtKB-UniRule"/>
</dbReference>
<reference evidence="8 9" key="1">
    <citation type="submission" date="2018-03" db="EMBL/GenBank/DDBJ databases">
        <title>Comparative genomics illustrates the genes involved in a hyperalkaliphilic mechanisms of Serpentinomonas isolated from highly-alkaline calcium-rich serpentinized springs.</title>
        <authorList>
            <person name="Suzuki S."/>
            <person name="Ishii S."/>
            <person name="Walworth N."/>
            <person name="Bird L."/>
            <person name="Kuenen J.G."/>
            <person name="Nealson K.H."/>
        </authorList>
    </citation>
    <scope>NUCLEOTIDE SEQUENCE [LARGE SCALE GENOMIC DNA]</scope>
    <source>
        <strain evidence="8 9">P1</strain>
    </source>
</reference>
<evidence type="ECO:0000313" key="9">
    <source>
        <dbReference type="Proteomes" id="UP000238589"/>
    </source>
</evidence>
<evidence type="ECO:0000256" key="4">
    <source>
        <dbReference type="ARBA" id="ARBA00023186"/>
    </source>
</evidence>
<feature type="domain" description="Ribosome maturation factor RimM PRC barrel" evidence="7">
    <location>
        <begin position="123"/>
        <end position="193"/>
    </location>
</feature>
<evidence type="ECO:0000313" key="8">
    <source>
        <dbReference type="EMBL" id="PRD66738.1"/>
    </source>
</evidence>
<dbReference type="InterPro" id="IPR036976">
    <property type="entry name" value="RimM_N_sf"/>
</dbReference>
<dbReference type="Pfam" id="PF01782">
    <property type="entry name" value="RimM"/>
    <property type="match status" value="1"/>
</dbReference>
<evidence type="ECO:0000256" key="3">
    <source>
        <dbReference type="ARBA" id="ARBA00022552"/>
    </source>
</evidence>
<proteinExistence type="inferred from homology"/>
<evidence type="ECO:0000259" key="6">
    <source>
        <dbReference type="Pfam" id="PF01782"/>
    </source>
</evidence>
<dbReference type="EMBL" id="PVLQ01000010">
    <property type="protein sequence ID" value="PRD66738.1"/>
    <property type="molecule type" value="Genomic_DNA"/>
</dbReference>
<comment type="similarity">
    <text evidence="5">Belongs to the RimM family.</text>
</comment>
<keyword evidence="9" id="KW-1185">Reference proteome</keyword>
<dbReference type="GO" id="GO:0005737">
    <property type="term" value="C:cytoplasm"/>
    <property type="evidence" value="ECO:0007669"/>
    <property type="project" value="UniProtKB-SubCell"/>
</dbReference>
<protein>
    <recommendedName>
        <fullName evidence="5">Ribosome maturation factor RimM</fullName>
    </recommendedName>
</protein>
<dbReference type="SUPFAM" id="SSF50346">
    <property type="entry name" value="PRC-barrel domain"/>
    <property type="match status" value="1"/>
</dbReference>
<dbReference type="InterPro" id="IPR009000">
    <property type="entry name" value="Transl_B-barrel_sf"/>
</dbReference>
<comment type="caution">
    <text evidence="8">The sequence shown here is derived from an EMBL/GenBank/DDBJ whole genome shotgun (WGS) entry which is preliminary data.</text>
</comment>
<dbReference type="Proteomes" id="UP000238589">
    <property type="component" value="Unassembled WGS sequence"/>
</dbReference>
<comment type="subunit">
    <text evidence="5">Binds ribosomal protein uS19.</text>
</comment>
<gene>
    <name evidence="5" type="primary">rimM</name>
    <name evidence="8" type="ORF">C6P64_02610</name>
</gene>
<dbReference type="InterPro" id="IPR011033">
    <property type="entry name" value="PRC_barrel-like_sf"/>
</dbReference>
<dbReference type="InterPro" id="IPR011961">
    <property type="entry name" value="RimM"/>
</dbReference>
<comment type="function">
    <text evidence="5">An accessory protein needed during the final step in the assembly of 30S ribosomal subunit, possibly for assembly of the head region. Essential for efficient processing of 16S rRNA. May be needed both before and after RbfA during the maturation of 16S rRNA. It has affinity for free ribosomal 30S subunits but not for 70S ribosomes.</text>
</comment>
<dbReference type="PANTHER" id="PTHR33692">
    <property type="entry name" value="RIBOSOME MATURATION FACTOR RIMM"/>
    <property type="match status" value="1"/>
</dbReference>
<dbReference type="SUPFAM" id="SSF50447">
    <property type="entry name" value="Translation proteins"/>
    <property type="match status" value="1"/>
</dbReference>
<evidence type="ECO:0000256" key="1">
    <source>
        <dbReference type="ARBA" id="ARBA00022490"/>
    </source>
</evidence>
<feature type="domain" description="RimM N-terminal" evidence="6">
    <location>
        <begin position="19"/>
        <end position="110"/>
    </location>
</feature>
<organism evidence="8 9">
    <name type="scientific">Malikia granosa</name>
    <dbReference type="NCBI Taxonomy" id="263067"/>
    <lineage>
        <taxon>Bacteria</taxon>
        <taxon>Pseudomonadati</taxon>
        <taxon>Pseudomonadota</taxon>
        <taxon>Betaproteobacteria</taxon>
        <taxon>Burkholderiales</taxon>
        <taxon>Comamonadaceae</taxon>
        <taxon>Malikia</taxon>
    </lineage>
</organism>